<dbReference type="UniPathway" id="UPA00068">
    <property type="reaction ID" value="UER00108"/>
</dbReference>
<dbReference type="InterPro" id="IPR000534">
    <property type="entry name" value="Semialdehyde_DH_NAD-bd"/>
</dbReference>
<dbReference type="RefSeq" id="XP_005715206.1">
    <property type="nucleotide sequence ID" value="XM_005715149.1"/>
</dbReference>
<dbReference type="SUPFAM" id="SSF55347">
    <property type="entry name" value="Glyceraldehyde-3-phosphate dehydrogenase-like, C-terminal domain"/>
    <property type="match status" value="1"/>
</dbReference>
<dbReference type="NCBIfam" id="TIGR01850">
    <property type="entry name" value="argC"/>
    <property type="match status" value="1"/>
</dbReference>
<evidence type="ECO:0000256" key="5">
    <source>
        <dbReference type="ARBA" id="ARBA00022857"/>
    </source>
</evidence>
<dbReference type="EC" id="1.2.1.38" evidence="2"/>
<dbReference type="InterPro" id="IPR058924">
    <property type="entry name" value="AGPR_dimerisation_dom"/>
</dbReference>
<dbReference type="PANTHER" id="PTHR32338">
    <property type="entry name" value="N-ACETYL-GAMMA-GLUTAMYL-PHOSPHATE REDUCTASE, CHLOROPLASTIC-RELATED-RELATED"/>
    <property type="match status" value="1"/>
</dbReference>
<dbReference type="Gene3D" id="3.40.50.720">
    <property type="entry name" value="NAD(P)-binding Rossmann-like Domain"/>
    <property type="match status" value="1"/>
</dbReference>
<organism evidence="10 11">
    <name type="scientific">Chondrus crispus</name>
    <name type="common">Carrageen Irish moss</name>
    <name type="synonym">Polymorpha crispa</name>
    <dbReference type="NCBI Taxonomy" id="2769"/>
    <lineage>
        <taxon>Eukaryota</taxon>
        <taxon>Rhodophyta</taxon>
        <taxon>Florideophyceae</taxon>
        <taxon>Rhodymeniophycidae</taxon>
        <taxon>Gigartinales</taxon>
        <taxon>Gigartinaceae</taxon>
        <taxon>Chondrus</taxon>
    </lineage>
</organism>
<dbReference type="PANTHER" id="PTHR32338:SF10">
    <property type="entry name" value="N-ACETYL-GAMMA-GLUTAMYL-PHOSPHATE REDUCTASE, CHLOROPLASTIC-RELATED"/>
    <property type="match status" value="1"/>
</dbReference>
<dbReference type="GO" id="GO:0006526">
    <property type="term" value="P:L-arginine biosynthetic process"/>
    <property type="evidence" value="ECO:0007669"/>
    <property type="project" value="UniProtKB-UniPathway"/>
</dbReference>
<dbReference type="CDD" id="cd17895">
    <property type="entry name" value="AGPR_1_N"/>
    <property type="match status" value="1"/>
</dbReference>
<dbReference type="Gramene" id="CDF35387">
    <property type="protein sequence ID" value="CDF35387"/>
    <property type="gene ID" value="CHC_T00009278001"/>
</dbReference>
<evidence type="ECO:0000256" key="6">
    <source>
        <dbReference type="ARBA" id="ARBA00023002"/>
    </source>
</evidence>
<dbReference type="FunFam" id="3.30.360.10:FF:000014">
    <property type="entry name" value="N-acetyl-gamma-glutamyl-phosphate reductase"/>
    <property type="match status" value="1"/>
</dbReference>
<dbReference type="PROSITE" id="PS01224">
    <property type="entry name" value="ARGC"/>
    <property type="match status" value="1"/>
</dbReference>
<sequence length="385" mass="41740">MSLSFIPLVGLPRRSRRRCPRLHSVKASMPSVVKVGILGASGYTGAELLRLLAQHPRAEVSVLTADRSAGKEMGAVYPQFAFGAFGKSLPTLVRSEDVNWASAADLVFCCLPHATTQDIIASLPLSSGLRVVDLSADFRLRDLSSYERWYGGKHRAPVLQKEAVYGISELFRESIRDARLVANPGCYPTTAQLPLIPLLEKRLILPTDIIIDAKSGISGAGRSPTQGTLFCEVADGISAYGVASHRHMPEIEQGLTDAYGSHDPVRVSFTPHLMPMSRGILETIYVKTSSGVDADQMRKCLANRYADEPFVHVLQKGVAPPQTRHVRGSNNCVIQVMNDAISGRAIIISALDNVVKGASGQAIQNMNIMFGFPETMGLECQPTFP</sequence>
<evidence type="ECO:0000313" key="10">
    <source>
        <dbReference type="EMBL" id="CDF35387.1"/>
    </source>
</evidence>
<protein>
    <recommendedName>
        <fullName evidence="2">N-acetyl-gamma-glutamyl-phosphate reductase</fullName>
        <ecNumber evidence="2">1.2.1.38</ecNumber>
    </recommendedName>
</protein>
<evidence type="ECO:0000259" key="9">
    <source>
        <dbReference type="SMART" id="SM00859"/>
    </source>
</evidence>
<dbReference type="AlphaFoldDB" id="R7QA38"/>
<keyword evidence="6" id="KW-0560">Oxidoreductase</keyword>
<dbReference type="SMART" id="SM00859">
    <property type="entry name" value="Semialdhyde_dh"/>
    <property type="match status" value="1"/>
</dbReference>
<dbReference type="GeneID" id="17322915"/>
<name>R7QA38_CHOCR</name>
<evidence type="ECO:0000256" key="1">
    <source>
        <dbReference type="ARBA" id="ARBA00004862"/>
    </source>
</evidence>
<dbReference type="SUPFAM" id="SSF51735">
    <property type="entry name" value="NAD(P)-binding Rossmann-fold domains"/>
    <property type="match status" value="1"/>
</dbReference>
<feature type="active site" evidence="8">
    <location>
        <position position="186"/>
    </location>
</feature>
<dbReference type="OMA" id="PHLTPMI"/>
<dbReference type="InterPro" id="IPR023013">
    <property type="entry name" value="AGPR_AS"/>
</dbReference>
<comment type="catalytic activity">
    <reaction evidence="7">
        <text>N-acetyl-L-glutamate 5-semialdehyde + phosphate + NADP(+) = N-acetyl-L-glutamyl 5-phosphate + NADPH + H(+)</text>
        <dbReference type="Rhea" id="RHEA:21588"/>
        <dbReference type="ChEBI" id="CHEBI:15378"/>
        <dbReference type="ChEBI" id="CHEBI:29123"/>
        <dbReference type="ChEBI" id="CHEBI:43474"/>
        <dbReference type="ChEBI" id="CHEBI:57783"/>
        <dbReference type="ChEBI" id="CHEBI:57936"/>
        <dbReference type="ChEBI" id="CHEBI:58349"/>
        <dbReference type="EC" id="1.2.1.38"/>
    </reaction>
</comment>
<dbReference type="EMBL" id="HG001729">
    <property type="protein sequence ID" value="CDF35387.1"/>
    <property type="molecule type" value="Genomic_DNA"/>
</dbReference>
<dbReference type="Pfam" id="PF22698">
    <property type="entry name" value="Semialdhyde_dhC_1"/>
    <property type="match status" value="1"/>
</dbReference>
<evidence type="ECO:0000256" key="7">
    <source>
        <dbReference type="ARBA" id="ARBA00050557"/>
    </source>
</evidence>
<proteinExistence type="inferred from homology"/>
<gene>
    <name evidence="10" type="ORF">CHC_T00009278001</name>
</gene>
<dbReference type="GO" id="GO:0051287">
    <property type="term" value="F:NAD binding"/>
    <property type="evidence" value="ECO:0007669"/>
    <property type="project" value="InterPro"/>
</dbReference>
<dbReference type="GO" id="GO:0003942">
    <property type="term" value="F:N-acetyl-gamma-glutamyl-phosphate reductase activity"/>
    <property type="evidence" value="ECO:0007669"/>
    <property type="project" value="UniProtKB-EC"/>
</dbReference>
<dbReference type="InterPro" id="IPR050085">
    <property type="entry name" value="AGPR"/>
</dbReference>
<dbReference type="InterPro" id="IPR036291">
    <property type="entry name" value="NAD(P)-bd_dom_sf"/>
</dbReference>
<reference evidence="11" key="1">
    <citation type="journal article" date="2013" name="Proc. Natl. Acad. Sci. U.S.A.">
        <title>Genome structure and metabolic features in the red seaweed Chondrus crispus shed light on evolution of the Archaeplastida.</title>
        <authorList>
            <person name="Collen J."/>
            <person name="Porcel B."/>
            <person name="Carre W."/>
            <person name="Ball S.G."/>
            <person name="Chaparro C."/>
            <person name="Tonon T."/>
            <person name="Barbeyron T."/>
            <person name="Michel G."/>
            <person name="Noel B."/>
            <person name="Valentin K."/>
            <person name="Elias M."/>
            <person name="Artiguenave F."/>
            <person name="Arun A."/>
            <person name="Aury J.M."/>
            <person name="Barbosa-Neto J.F."/>
            <person name="Bothwell J.H."/>
            <person name="Bouget F.Y."/>
            <person name="Brillet L."/>
            <person name="Cabello-Hurtado F."/>
            <person name="Capella-Gutierrez S."/>
            <person name="Charrier B."/>
            <person name="Cladiere L."/>
            <person name="Cock J.M."/>
            <person name="Coelho S.M."/>
            <person name="Colleoni C."/>
            <person name="Czjzek M."/>
            <person name="Da Silva C."/>
            <person name="Delage L."/>
            <person name="Denoeud F."/>
            <person name="Deschamps P."/>
            <person name="Dittami S.M."/>
            <person name="Gabaldon T."/>
            <person name="Gachon C.M."/>
            <person name="Groisillier A."/>
            <person name="Herve C."/>
            <person name="Jabbari K."/>
            <person name="Katinka M."/>
            <person name="Kloareg B."/>
            <person name="Kowalczyk N."/>
            <person name="Labadie K."/>
            <person name="Leblanc C."/>
            <person name="Lopez P.J."/>
            <person name="McLachlan D.H."/>
            <person name="Meslet-Cladiere L."/>
            <person name="Moustafa A."/>
            <person name="Nehr Z."/>
            <person name="Nyvall Collen P."/>
            <person name="Panaud O."/>
            <person name="Partensky F."/>
            <person name="Poulain J."/>
            <person name="Rensing S.A."/>
            <person name="Rousvoal S."/>
            <person name="Samson G."/>
            <person name="Symeonidi A."/>
            <person name="Weissenbach J."/>
            <person name="Zambounis A."/>
            <person name="Wincker P."/>
            <person name="Boyen C."/>
        </authorList>
    </citation>
    <scope>NUCLEOTIDE SEQUENCE [LARGE SCALE GENOMIC DNA]</scope>
    <source>
        <strain evidence="11">cv. Stackhouse</strain>
    </source>
</reference>
<feature type="domain" description="Semialdehyde dehydrogenase NAD-binding" evidence="9">
    <location>
        <begin position="34"/>
        <end position="178"/>
    </location>
</feature>
<accession>R7QA38</accession>
<dbReference type="STRING" id="2769.R7QA38"/>
<dbReference type="Gene3D" id="3.30.360.10">
    <property type="entry name" value="Dihydrodipicolinate Reductase, domain 2"/>
    <property type="match status" value="1"/>
</dbReference>
<dbReference type="InterPro" id="IPR000706">
    <property type="entry name" value="AGPR_type-1"/>
</dbReference>
<dbReference type="GO" id="GO:0070401">
    <property type="term" value="F:NADP+ binding"/>
    <property type="evidence" value="ECO:0007669"/>
    <property type="project" value="InterPro"/>
</dbReference>
<comment type="pathway">
    <text evidence="1">Amino-acid biosynthesis; L-arginine biosynthesis; N(2)-acetyl-L-ornithine from L-glutamate: step 3/4.</text>
</comment>
<keyword evidence="11" id="KW-1185">Reference proteome</keyword>
<dbReference type="Proteomes" id="UP000012073">
    <property type="component" value="Unassembled WGS sequence"/>
</dbReference>
<dbReference type="PhylomeDB" id="R7QA38"/>
<dbReference type="HAMAP" id="MF_00150">
    <property type="entry name" value="ArgC_type1"/>
    <property type="match status" value="1"/>
</dbReference>
<dbReference type="Pfam" id="PF01118">
    <property type="entry name" value="Semialdhyde_dh"/>
    <property type="match status" value="1"/>
</dbReference>
<dbReference type="OrthoDB" id="438291at2759"/>
<keyword evidence="5" id="KW-0521">NADP</keyword>
<evidence type="ECO:0000256" key="8">
    <source>
        <dbReference type="PROSITE-ProRule" id="PRU10010"/>
    </source>
</evidence>
<evidence type="ECO:0000256" key="2">
    <source>
        <dbReference type="ARBA" id="ARBA00013072"/>
    </source>
</evidence>
<evidence type="ECO:0000256" key="3">
    <source>
        <dbReference type="ARBA" id="ARBA00022571"/>
    </source>
</evidence>
<dbReference type="CDD" id="cd23934">
    <property type="entry name" value="AGPR_1_C"/>
    <property type="match status" value="1"/>
</dbReference>
<evidence type="ECO:0000313" key="11">
    <source>
        <dbReference type="Proteomes" id="UP000012073"/>
    </source>
</evidence>
<keyword evidence="3" id="KW-0055">Arginine biosynthesis</keyword>
<evidence type="ECO:0000256" key="4">
    <source>
        <dbReference type="ARBA" id="ARBA00022605"/>
    </source>
</evidence>
<dbReference type="KEGG" id="ccp:CHC_T00009278001"/>
<keyword evidence="4" id="KW-0028">Amino-acid biosynthesis</keyword>